<dbReference type="InterPro" id="IPR010282">
    <property type="entry name" value="Uncharacterised_HutD/Ves"/>
</dbReference>
<dbReference type="Gene3D" id="2.60.120.10">
    <property type="entry name" value="Jelly Rolls"/>
    <property type="match status" value="1"/>
</dbReference>
<name>A0ABT6I2L7_9GAMM</name>
<evidence type="ECO:0000313" key="1">
    <source>
        <dbReference type="EMBL" id="MDH4571893.1"/>
    </source>
</evidence>
<dbReference type="Proteomes" id="UP001162135">
    <property type="component" value="Unassembled WGS sequence"/>
</dbReference>
<dbReference type="PANTHER" id="PTHR37943">
    <property type="entry name" value="PROTEIN VES"/>
    <property type="match status" value="1"/>
</dbReference>
<dbReference type="PANTHER" id="PTHR37943:SF1">
    <property type="entry name" value="PROTEIN VES"/>
    <property type="match status" value="1"/>
</dbReference>
<organism evidence="1 2">
    <name type="scientific">Salinicola acroporae</name>
    <dbReference type="NCBI Taxonomy" id="1541440"/>
    <lineage>
        <taxon>Bacteria</taxon>
        <taxon>Pseudomonadati</taxon>
        <taxon>Pseudomonadota</taxon>
        <taxon>Gammaproteobacteria</taxon>
        <taxon>Oceanospirillales</taxon>
        <taxon>Halomonadaceae</taxon>
        <taxon>Salinicola</taxon>
    </lineage>
</organism>
<evidence type="ECO:0008006" key="3">
    <source>
        <dbReference type="Google" id="ProtNLM"/>
    </source>
</evidence>
<dbReference type="SUPFAM" id="SSF51182">
    <property type="entry name" value="RmlC-like cupins"/>
    <property type="match status" value="1"/>
</dbReference>
<evidence type="ECO:0000313" key="2">
    <source>
        <dbReference type="Proteomes" id="UP001162135"/>
    </source>
</evidence>
<comment type="caution">
    <text evidence="1">The sequence shown here is derived from an EMBL/GenBank/DDBJ whole genome shotgun (WGS) entry which is preliminary data.</text>
</comment>
<dbReference type="EMBL" id="PGFS01000001">
    <property type="protein sequence ID" value="MDH4571893.1"/>
    <property type="molecule type" value="Genomic_DNA"/>
</dbReference>
<gene>
    <name evidence="1" type="ORF">CUR86_05015</name>
</gene>
<dbReference type="Pfam" id="PF05962">
    <property type="entry name" value="HutD"/>
    <property type="match status" value="1"/>
</dbReference>
<protein>
    <recommendedName>
        <fullName evidence="3">HutD family protein</fullName>
    </recommendedName>
</protein>
<accession>A0ABT6I2L7</accession>
<sequence length="264" mass="29273">MYIHYRRMRFYPEWGQYGFRWRATGRSQGPWLPGGQGRSRSGAMSSMDDEQYGWGIHRRQDMAAVAWKNGGGITREVARDLGGLPPGWRISVADLERCGAFSHFGGYRRHFGVLGANPVVLSFRDRRITLATGDVVVFDGDEPVECELPDGPSRALNLMFDPIRWQGSLAPCRSGAWPPHLADETLAERWFVLAQGRLDFGVSLRDQEAIGPGDALRYPAEHGARAGGPRLCPADDGEHGVIGFDIQLKRRLLAPDGASVQQRS</sequence>
<dbReference type="InterPro" id="IPR011051">
    <property type="entry name" value="RmlC_Cupin_sf"/>
</dbReference>
<reference evidence="1" key="2">
    <citation type="submission" date="2017-11" db="EMBL/GenBank/DDBJ databases">
        <authorList>
            <person name="Das S.K."/>
        </authorList>
    </citation>
    <scope>NUCLEOTIDE SEQUENCE</scope>
    <source>
        <strain evidence="1">S4-41</strain>
    </source>
</reference>
<proteinExistence type="predicted"/>
<dbReference type="InterPro" id="IPR014710">
    <property type="entry name" value="RmlC-like_jellyroll"/>
</dbReference>
<keyword evidence="2" id="KW-1185">Reference proteome</keyword>
<reference evidence="1" key="1">
    <citation type="journal article" date="2015" name="Antonie Van Leeuwenhoek">
        <title>Comparative 16S rRNA signatures and multilocus sequence analysis for the genus Salinicola and description of Salinicola acroporae sp. nov., isolated from coral Acropora digitifera.</title>
        <authorList>
            <person name="Lepcha R.T."/>
            <person name="Poddar A."/>
            <person name="Schumann P."/>
            <person name="Das S.K."/>
        </authorList>
    </citation>
    <scope>NUCLEOTIDE SEQUENCE</scope>
    <source>
        <strain evidence="1">S4-41</strain>
    </source>
</reference>